<feature type="domain" description="Chorein N-terminal" evidence="2">
    <location>
        <begin position="1"/>
        <end position="198"/>
    </location>
</feature>
<accession>A0A0N7ZDQ9</accession>
<dbReference type="InterPro" id="IPR026847">
    <property type="entry name" value="VPS13"/>
</dbReference>
<protein>
    <recommendedName>
        <fullName evidence="2">Chorein N-terminal domain-containing protein</fullName>
    </recommendedName>
</protein>
<keyword evidence="1" id="KW-0813">Transport</keyword>
<proteinExistence type="predicted"/>
<dbReference type="Pfam" id="PF12624">
    <property type="entry name" value="VPS13_N"/>
    <property type="match status" value="1"/>
</dbReference>
<evidence type="ECO:0000256" key="1">
    <source>
        <dbReference type="ARBA" id="ARBA00022448"/>
    </source>
</evidence>
<sequence length="199" mass="22732">MLEGLATWVLNNYLGKYLENLNTDQLSIGLLKGEVELENVPLRKDALRHLDMPMEVLAGFVGRVKLQIPVSRLRSEPWVIKFEQLYLVAGPIKLEEFDEEAEAAAAQARKISQLDALEAAWRADQEACHEASHYAHSYSSWLSYGTSFMTNIIENIQLKIRDVHLRYEDDRCIPNQVFACGLTIDSLALQSSDEQWRPR</sequence>
<dbReference type="GO" id="GO:0045053">
    <property type="term" value="P:protein retention in Golgi apparatus"/>
    <property type="evidence" value="ECO:0007669"/>
    <property type="project" value="TreeGrafter"/>
</dbReference>
<dbReference type="GO" id="GO:0006623">
    <property type="term" value="P:protein targeting to vacuole"/>
    <property type="evidence" value="ECO:0007669"/>
    <property type="project" value="TreeGrafter"/>
</dbReference>
<evidence type="ECO:0000313" key="3">
    <source>
        <dbReference type="EMBL" id="JAI67936.1"/>
    </source>
</evidence>
<evidence type="ECO:0000259" key="2">
    <source>
        <dbReference type="Pfam" id="PF12624"/>
    </source>
</evidence>
<dbReference type="EMBL" id="GDRN01007802">
    <property type="protein sequence ID" value="JAI67936.1"/>
    <property type="molecule type" value="Transcribed_RNA"/>
</dbReference>
<organism evidence="3">
    <name type="scientific">Scylla olivacea</name>
    <name type="common">Orange mud crab</name>
    <name type="synonym">Cancer olivacea</name>
    <dbReference type="NCBI Taxonomy" id="85551"/>
    <lineage>
        <taxon>Eukaryota</taxon>
        <taxon>Metazoa</taxon>
        <taxon>Ecdysozoa</taxon>
        <taxon>Arthropoda</taxon>
        <taxon>Crustacea</taxon>
        <taxon>Multicrustacea</taxon>
        <taxon>Malacostraca</taxon>
        <taxon>Eumalacostraca</taxon>
        <taxon>Eucarida</taxon>
        <taxon>Decapoda</taxon>
        <taxon>Pleocyemata</taxon>
        <taxon>Brachyura</taxon>
        <taxon>Eubrachyura</taxon>
        <taxon>Portunoidea</taxon>
        <taxon>Portunidae</taxon>
        <taxon>Portuninae</taxon>
        <taxon>Scylla</taxon>
    </lineage>
</organism>
<dbReference type="InterPro" id="IPR026854">
    <property type="entry name" value="VPS13_N"/>
</dbReference>
<dbReference type="GO" id="GO:0007005">
    <property type="term" value="P:mitochondrion organization"/>
    <property type="evidence" value="ECO:0007669"/>
    <property type="project" value="TreeGrafter"/>
</dbReference>
<dbReference type="AlphaFoldDB" id="A0A0N7ZDQ9"/>
<reference evidence="3" key="1">
    <citation type="submission" date="2015-09" db="EMBL/GenBank/DDBJ databases">
        <title>Scylla olivacea transcriptome.</title>
        <authorList>
            <person name="Ikhwanuddin M."/>
        </authorList>
    </citation>
    <scope>NUCLEOTIDE SEQUENCE</scope>
</reference>
<dbReference type="PANTHER" id="PTHR16166:SF141">
    <property type="entry name" value="INTERMEMBRANE LIPID TRANSFER PROTEIN VPS13D"/>
    <property type="match status" value="1"/>
</dbReference>
<name>A0A0N7ZDQ9_SCYOL</name>
<dbReference type="PANTHER" id="PTHR16166">
    <property type="entry name" value="VACUOLAR PROTEIN SORTING-ASSOCIATED PROTEIN VPS13"/>
    <property type="match status" value="1"/>
</dbReference>